<accession>A0A9E6MWS5</accession>
<protein>
    <recommendedName>
        <fullName evidence="4">CRISPR-associated protein Csx10</fullName>
    </recommendedName>
</protein>
<evidence type="ECO:0000313" key="3">
    <source>
        <dbReference type="Proteomes" id="UP000683551"/>
    </source>
</evidence>
<dbReference type="Proteomes" id="UP000683551">
    <property type="component" value="Chromosome"/>
</dbReference>
<organism evidence="2 3">
    <name type="scientific">Ferrovum myxofaciens</name>
    <dbReference type="NCBI Taxonomy" id="416213"/>
    <lineage>
        <taxon>Bacteria</taxon>
        <taxon>Pseudomonadati</taxon>
        <taxon>Pseudomonadota</taxon>
        <taxon>Betaproteobacteria</taxon>
        <taxon>Ferrovales</taxon>
        <taxon>Ferrovaceae</taxon>
        <taxon>Ferrovum</taxon>
    </lineage>
</organism>
<gene>
    <name evidence="2" type="ORF">JZL65_09755</name>
</gene>
<dbReference type="GeneID" id="301710092"/>
<feature type="region of interest" description="Disordered" evidence="1">
    <location>
        <begin position="347"/>
        <end position="367"/>
    </location>
</feature>
<proteinExistence type="predicted"/>
<reference evidence="2" key="1">
    <citation type="submission" date="2021-02" db="EMBL/GenBank/DDBJ databases">
        <title>Comparative genomics of Ferrovum myxofaciens strains, predominant extremophile bacteria forming large biofilm stalactites in acid mine ecosystems.</title>
        <authorList>
            <person name="Burkartova K."/>
            <person name="Ridl J."/>
            <person name="Pajer P."/>
            <person name="Falteisek L."/>
        </authorList>
    </citation>
    <scope>NUCLEOTIDE SEQUENCE</scope>
    <source>
        <strain evidence="2">MI1III</strain>
    </source>
</reference>
<name>A0A9E6MWS5_9PROT</name>
<evidence type="ECO:0000256" key="1">
    <source>
        <dbReference type="SAM" id="MobiDB-lite"/>
    </source>
</evidence>
<dbReference type="AlphaFoldDB" id="A0A9E6MWS5"/>
<evidence type="ECO:0008006" key="4">
    <source>
        <dbReference type="Google" id="ProtNLM"/>
    </source>
</evidence>
<evidence type="ECO:0000313" key="2">
    <source>
        <dbReference type="EMBL" id="QWY76781.1"/>
    </source>
</evidence>
<dbReference type="EMBL" id="CP071137">
    <property type="protein sequence ID" value="QWY76781.1"/>
    <property type="molecule type" value="Genomic_DNA"/>
</dbReference>
<dbReference type="RefSeq" id="WP_273118896.1">
    <property type="nucleotide sequence ID" value="NZ_CP053675.1"/>
</dbReference>
<sequence>MKHFLLDITLNEDCIFSMQNITTGGHQTLTHIPGSALLGAVATRLYPHLSTNDAFAVFHSGSLRFGNGYPTTHAGKVAWPIPLCWHRAKTQEVSPHHPLNPEHIYNFLHVSELPDFQQPKQMREGYISEDGELILPRSSFRLKTAIDPRTGCAAEGQLFGYSSLMAGQSFKAELEADDDFPPELLGQVKEILEREILLGRSRSAEYGRTSIRVTPADPPFQDQEKSAQTRQLTLWFLSDCFPCHPSGMPSTDITAESLGLPPGAQIDWRTSFTRTRSFSSWNAYRQGYDRERFGIQAGSVLSISFPDSDLSNITASLTRRIGLYREGGAGQVWVNPPLLRHKHPSFISSTDRDTTSLPSPQRPNHPLLNWLTKPEGADLENCQEEAWKIAGDYWKQIDSVRRDKGFPETATDFYPSVSQWGTVLQAARTKSGNDLYQALFSHTNAVIKPTGKNWGLDICVMDKSCKTLDEWIKMQISQGTSCNASLVQHLARKLMDGHPNQKKTRGELK</sequence>